<feature type="compositionally biased region" description="Polar residues" evidence="1">
    <location>
        <begin position="816"/>
        <end position="826"/>
    </location>
</feature>
<evidence type="ECO:0000313" key="3">
    <source>
        <dbReference type="EMBL" id="RBM09155.1"/>
    </source>
</evidence>
<name>A0A365YZT2_9PROT</name>
<evidence type="ECO:0000256" key="1">
    <source>
        <dbReference type="SAM" id="MobiDB-lite"/>
    </source>
</evidence>
<keyword evidence="4" id="KW-1185">Reference proteome</keyword>
<dbReference type="EMBL" id="QEXL01000002">
    <property type="protein sequence ID" value="RBM09155.1"/>
    <property type="molecule type" value="Genomic_DNA"/>
</dbReference>
<evidence type="ECO:0000256" key="2">
    <source>
        <dbReference type="SAM" id="Phobius"/>
    </source>
</evidence>
<dbReference type="Pfam" id="PF13779">
    <property type="entry name" value="DUF4175"/>
    <property type="match status" value="1"/>
</dbReference>
<comment type="caution">
    <text evidence="3">The sequence shown here is derived from an EMBL/GenBank/DDBJ whole genome shotgun (WGS) entry which is preliminary data.</text>
</comment>
<gene>
    <name evidence="3" type="ORF">NJLHNGOC_01920</name>
</gene>
<keyword evidence="2" id="KW-0472">Membrane</keyword>
<sequence>MTQERDIPATAPLRDNVPAAPSDASSFTLRLARARLRARRVLLVERLWPIMLPIADVAGGIALLGLLRIPQRLPDGVHAAALVAIAGGCAAWGVRRYRHGTSPDDATLDRRIERASGLPDRPLQTLLDRPVHPDHDPAAVHATDALWHIHLQRTGARVGRLHAGWPHLWPIGRETSYITLGLAPLLAVALIWAGPKAPGRIGAAFIPGTDDADTPRPQIHAWITMPSYAPGAPVFLDDRDGSATIPAGALLSVTVTGLKGEPVLRVRSATHSDSIGAHAFHPLDSANWSMETPLLADGKLTLRGRGRTLSQWNLRVTPNPAPMVAWGANPGAADGEWRTRLPYKVSQPYGITSLRVELRMPGDENVAHPRVVSVPILLNGHPRSAEGVATPDLSSDPWAGEDVTGTLIATSDSGMTASSTPVRLRLGARVFRNPMAKAILDIRKRLALGRENRFTAGEELHGLGMTSAPMTHNPGLMIALSSVSYLLGLREVDTAQAVEQAVGRLWYLALDVEHDRHGDIENSQADFDIQMAEEALDAQIEHMREPGAKGEHSSQQQAELQRRVQALKDAIQRKMQALMEQAMRDHSAIPAMPEMSQTGEQNLSRMMQQLQDDAANGRSADALDKLHQMEDMAGQMRNATPQDIMQAARQFQAQQELREQREALRDLIHRQSGLLDHTQQRIEQDAAADAARQTDMDTPDGEDLSTMSTSDLLRQLGITPPGQPPAPASAKQPPSPESATPEAHEEQQHADRATQHALARALHELQKEFKTVSGKDVPAIKQALADMKTVRTALTAGKDTDAATAERKVLADLQKGGQQMRQSTRGSGKGMTIFLPALAGGKGTGGSKPGQPEDEETPDNASSEPRDPLGRKTGDGHTGMDSDTHVPDKAARERAREIEQELRRRDSDRTRSPEELQYLDRLLQSF</sequence>
<keyword evidence="2" id="KW-1133">Transmembrane helix</keyword>
<feature type="compositionally biased region" description="Basic and acidic residues" evidence="1">
    <location>
        <begin position="864"/>
        <end position="913"/>
    </location>
</feature>
<organism evidence="3 4">
    <name type="scientific">Novacetimonas cocois</name>
    <dbReference type="NCBI Taxonomy" id="1747507"/>
    <lineage>
        <taxon>Bacteria</taxon>
        <taxon>Pseudomonadati</taxon>
        <taxon>Pseudomonadota</taxon>
        <taxon>Alphaproteobacteria</taxon>
        <taxon>Acetobacterales</taxon>
        <taxon>Acetobacteraceae</taxon>
        <taxon>Novacetimonas</taxon>
    </lineage>
</organism>
<keyword evidence="2" id="KW-0812">Transmembrane</keyword>
<reference evidence="3 4" key="1">
    <citation type="submission" date="2018-05" db="EMBL/GenBank/DDBJ databases">
        <title>Komagataeibacter cocois sp. nov., for a novel cellulose- producing strain isolated from coconut milk.</title>
        <authorList>
            <person name="Liu L."/>
            <person name="Wang Y."/>
            <person name="Liu S."/>
            <person name="Bi J."/>
            <person name="Chen H."/>
            <person name="Deng J."/>
            <person name="Zhang C."/>
            <person name="Hu Q."/>
            <person name="Li C."/>
        </authorList>
    </citation>
    <scope>NUCLEOTIDE SEQUENCE [LARGE SCALE GENOMIC DNA]</scope>
    <source>
        <strain evidence="3 4">WE7</strain>
    </source>
</reference>
<feature type="region of interest" description="Disordered" evidence="1">
    <location>
        <begin position="684"/>
        <end position="755"/>
    </location>
</feature>
<feature type="region of interest" description="Disordered" evidence="1">
    <location>
        <begin position="812"/>
        <end position="913"/>
    </location>
</feature>
<dbReference type="AlphaFoldDB" id="A0A365YZT2"/>
<feature type="compositionally biased region" description="Basic and acidic residues" evidence="1">
    <location>
        <begin position="742"/>
        <end position="754"/>
    </location>
</feature>
<proteinExistence type="predicted"/>
<accession>A0A365YZT2</accession>
<protein>
    <submittedName>
        <fullName evidence="3">DUF4175 domain-containing protein</fullName>
    </submittedName>
</protein>
<dbReference type="RefSeq" id="WP_113594857.1">
    <property type="nucleotide sequence ID" value="NZ_QEXL01000002.1"/>
</dbReference>
<dbReference type="OrthoDB" id="8477685at2"/>
<feature type="transmembrane region" description="Helical" evidence="2">
    <location>
        <begin position="47"/>
        <end position="70"/>
    </location>
</feature>
<dbReference type="InterPro" id="IPR012683">
    <property type="entry name" value="CHP02302_TM"/>
</dbReference>
<evidence type="ECO:0000313" key="4">
    <source>
        <dbReference type="Proteomes" id="UP000252680"/>
    </source>
</evidence>
<dbReference type="Proteomes" id="UP000252680">
    <property type="component" value="Unassembled WGS sequence"/>
</dbReference>
<feature type="region of interest" description="Disordered" evidence="1">
    <location>
        <begin position="1"/>
        <end position="22"/>
    </location>
</feature>